<accession>A0ABP9QKZ5</accession>
<organism evidence="1 2">
    <name type="scientific">Amycolatopsis dongchuanensis</name>
    <dbReference type="NCBI Taxonomy" id="1070866"/>
    <lineage>
        <taxon>Bacteria</taxon>
        <taxon>Bacillati</taxon>
        <taxon>Actinomycetota</taxon>
        <taxon>Actinomycetes</taxon>
        <taxon>Pseudonocardiales</taxon>
        <taxon>Pseudonocardiaceae</taxon>
        <taxon>Amycolatopsis</taxon>
    </lineage>
</organism>
<name>A0ABP9QKZ5_9PSEU</name>
<dbReference type="EMBL" id="BAABIB010000070">
    <property type="protein sequence ID" value="GAA5163671.1"/>
    <property type="molecule type" value="Genomic_DNA"/>
</dbReference>
<sequence length="101" mass="11221">MGHIGQLGPAVAADGGEYPERAVREQVEQGGIRRHTEIVVPPVYRRHQARGVNGAKRTDHPRVIHLPKATKVFYDTGQLFEWRNQPLQVHPCLGQLVAAAN</sequence>
<proteinExistence type="predicted"/>
<dbReference type="Proteomes" id="UP001500192">
    <property type="component" value="Unassembled WGS sequence"/>
</dbReference>
<keyword evidence="2" id="KW-1185">Reference proteome</keyword>
<evidence type="ECO:0000313" key="2">
    <source>
        <dbReference type="Proteomes" id="UP001500192"/>
    </source>
</evidence>
<comment type="caution">
    <text evidence="1">The sequence shown here is derived from an EMBL/GenBank/DDBJ whole genome shotgun (WGS) entry which is preliminary data.</text>
</comment>
<gene>
    <name evidence="1" type="ORF">GCM10023214_32150</name>
</gene>
<protein>
    <submittedName>
        <fullName evidence="1">Uncharacterized protein</fullName>
    </submittedName>
</protein>
<reference evidence="2" key="1">
    <citation type="journal article" date="2019" name="Int. J. Syst. Evol. Microbiol.">
        <title>The Global Catalogue of Microorganisms (GCM) 10K type strain sequencing project: providing services to taxonomists for standard genome sequencing and annotation.</title>
        <authorList>
            <consortium name="The Broad Institute Genomics Platform"/>
            <consortium name="The Broad Institute Genome Sequencing Center for Infectious Disease"/>
            <person name="Wu L."/>
            <person name="Ma J."/>
        </authorList>
    </citation>
    <scope>NUCLEOTIDE SEQUENCE [LARGE SCALE GENOMIC DNA]</scope>
    <source>
        <strain evidence="2">JCM 18054</strain>
    </source>
</reference>
<evidence type="ECO:0000313" key="1">
    <source>
        <dbReference type="EMBL" id="GAA5163671.1"/>
    </source>
</evidence>